<dbReference type="Gene3D" id="3.40.50.300">
    <property type="entry name" value="P-loop containing nucleotide triphosphate hydrolases"/>
    <property type="match status" value="1"/>
</dbReference>
<keyword evidence="2" id="KW-1185">Reference proteome</keyword>
<evidence type="ECO:0000313" key="2">
    <source>
        <dbReference type="Proteomes" id="UP001066276"/>
    </source>
</evidence>
<dbReference type="InterPro" id="IPR027417">
    <property type="entry name" value="P-loop_NTPase"/>
</dbReference>
<evidence type="ECO:0000313" key="1">
    <source>
        <dbReference type="EMBL" id="KAJ1172398.1"/>
    </source>
</evidence>
<dbReference type="GO" id="GO:0003697">
    <property type="term" value="F:single-stranded DNA binding"/>
    <property type="evidence" value="ECO:0007669"/>
    <property type="project" value="TreeGrafter"/>
</dbReference>
<gene>
    <name evidence="1" type="ORF">NDU88_004245</name>
</gene>
<protein>
    <submittedName>
        <fullName evidence="1">Uncharacterized protein</fullName>
    </submittedName>
</protein>
<name>A0AAV7T7B7_PLEWA</name>
<dbReference type="Proteomes" id="UP001066276">
    <property type="component" value="Chromosome 4_1"/>
</dbReference>
<dbReference type="PANTHER" id="PTHR28653:SF1">
    <property type="entry name" value="ATPASE SWSAP1"/>
    <property type="match status" value="1"/>
</dbReference>
<dbReference type="EMBL" id="JANPWB010000007">
    <property type="protein sequence ID" value="KAJ1172398.1"/>
    <property type="molecule type" value="Genomic_DNA"/>
</dbReference>
<accession>A0AAV7T7B7</accession>
<dbReference type="SUPFAM" id="SSF52540">
    <property type="entry name" value="P-loop containing nucleoside triphosphate hydrolases"/>
    <property type="match status" value="1"/>
</dbReference>
<dbReference type="AlphaFoldDB" id="A0AAV7T7B7"/>
<reference evidence="1" key="1">
    <citation type="journal article" date="2022" name="bioRxiv">
        <title>Sequencing and chromosome-scale assembly of the giantPleurodeles waltlgenome.</title>
        <authorList>
            <person name="Brown T."/>
            <person name="Elewa A."/>
            <person name="Iarovenko S."/>
            <person name="Subramanian E."/>
            <person name="Araus A.J."/>
            <person name="Petzold A."/>
            <person name="Susuki M."/>
            <person name="Suzuki K.-i.T."/>
            <person name="Hayashi T."/>
            <person name="Toyoda A."/>
            <person name="Oliveira C."/>
            <person name="Osipova E."/>
            <person name="Leigh N.D."/>
            <person name="Simon A."/>
            <person name="Yun M.H."/>
        </authorList>
    </citation>
    <scope>NUCLEOTIDE SEQUENCE</scope>
    <source>
        <strain evidence="1">20211129_DDA</strain>
        <tissue evidence="1">Liver</tissue>
    </source>
</reference>
<dbReference type="PANTHER" id="PTHR28653">
    <property type="match status" value="1"/>
</dbReference>
<proteinExistence type="predicted"/>
<dbReference type="GO" id="GO:0097196">
    <property type="term" value="C:Shu complex"/>
    <property type="evidence" value="ECO:0007669"/>
    <property type="project" value="TreeGrafter"/>
</dbReference>
<sequence length="262" mass="28785">MARLLRRVLGQKESGSLEARPCLLLGEGSSGKTSLLLAAALSSSAEEGRGTLFISRSPLQRLPESARDPLSLKKIHFVYPRSFEELLSLIAAMHENTKSSPSLIILNGMDRFLVGNNGPQAAARLSALLVDTAAYFTDKLRSASRGLDDASCCCHLIASMRLSPEETEGAQDRSLIERYFPVRCWMERDVSWHGTCAQEDAIERYYRPRFSDSPEANLDTGHASNDKTWRVSAGSDGALMVSAMQSQGRVLIKSGKDLYPLF</sequence>
<dbReference type="GO" id="GO:0000724">
    <property type="term" value="P:double-strand break repair via homologous recombination"/>
    <property type="evidence" value="ECO:0007669"/>
    <property type="project" value="TreeGrafter"/>
</dbReference>
<comment type="caution">
    <text evidence="1">The sequence shown here is derived from an EMBL/GenBank/DDBJ whole genome shotgun (WGS) entry which is preliminary data.</text>
</comment>
<organism evidence="1 2">
    <name type="scientific">Pleurodeles waltl</name>
    <name type="common">Iberian ribbed newt</name>
    <dbReference type="NCBI Taxonomy" id="8319"/>
    <lineage>
        <taxon>Eukaryota</taxon>
        <taxon>Metazoa</taxon>
        <taxon>Chordata</taxon>
        <taxon>Craniata</taxon>
        <taxon>Vertebrata</taxon>
        <taxon>Euteleostomi</taxon>
        <taxon>Amphibia</taxon>
        <taxon>Batrachia</taxon>
        <taxon>Caudata</taxon>
        <taxon>Salamandroidea</taxon>
        <taxon>Salamandridae</taxon>
        <taxon>Pleurodelinae</taxon>
        <taxon>Pleurodeles</taxon>
    </lineage>
</organism>